<accession>A0ABP4H9Q2</accession>
<reference evidence="5" key="1">
    <citation type="journal article" date="2019" name="Int. J. Syst. Evol. Microbiol.">
        <title>The Global Catalogue of Microorganisms (GCM) 10K type strain sequencing project: providing services to taxonomists for standard genome sequencing and annotation.</title>
        <authorList>
            <consortium name="The Broad Institute Genomics Platform"/>
            <consortium name="The Broad Institute Genome Sequencing Center for Infectious Disease"/>
            <person name="Wu L."/>
            <person name="Ma J."/>
        </authorList>
    </citation>
    <scope>NUCLEOTIDE SEQUENCE [LARGE SCALE GENOMIC DNA]</scope>
    <source>
        <strain evidence="5">JCM 13004</strain>
    </source>
</reference>
<dbReference type="Gene3D" id="3.40.50.300">
    <property type="entry name" value="P-loop containing nucleotide triphosphate hydrolases"/>
    <property type="match status" value="1"/>
</dbReference>
<evidence type="ECO:0000256" key="1">
    <source>
        <dbReference type="ARBA" id="ARBA00022741"/>
    </source>
</evidence>
<dbReference type="PANTHER" id="PTHR43582">
    <property type="entry name" value="LINEARMYCIN RESISTANCE ATP-BINDING PROTEIN LNRL"/>
    <property type="match status" value="1"/>
</dbReference>
<dbReference type="InterPro" id="IPR003593">
    <property type="entry name" value="AAA+_ATPase"/>
</dbReference>
<dbReference type="PROSITE" id="PS50893">
    <property type="entry name" value="ABC_TRANSPORTER_2"/>
    <property type="match status" value="1"/>
</dbReference>
<name>A0ABP4H9Q2_9ACTN</name>
<evidence type="ECO:0000313" key="4">
    <source>
        <dbReference type="EMBL" id="GAA1250783.1"/>
    </source>
</evidence>
<dbReference type="SUPFAM" id="SSF52540">
    <property type="entry name" value="P-loop containing nucleoside triphosphate hydrolases"/>
    <property type="match status" value="1"/>
</dbReference>
<feature type="domain" description="ABC transporter" evidence="3">
    <location>
        <begin position="24"/>
        <end position="255"/>
    </location>
</feature>
<dbReference type="Proteomes" id="UP001500037">
    <property type="component" value="Unassembled WGS sequence"/>
</dbReference>
<comment type="caution">
    <text evidence="4">The sequence shown here is derived from an EMBL/GenBank/DDBJ whole genome shotgun (WGS) entry which is preliminary data.</text>
</comment>
<sequence length="343" mass="36526">MSVDLAAEKNEKGTGAAVRPGDILAAEGLVKRYGERAVVDGVSLKVATGEILGFLGPNGAGKSTTIAMLTGALAPDAGTIAVDGLDLAAEPRRAKALIGVVPQEIALYPSLSARQNLAFFAGAYGLGRAVREERISWALEVVGLTDRAGDRVSSFSGGMQRRVNIAAALLHRPRLLFLDEPTVGVDAQSRNQIFETVLRLRTEFGMSVVYTSHYMPEVEQLCDRIVIVDEGRVIAEGSQQELLAPLGQGLLEWSLNAAEQAALPNGIEDLAVAFTQHGEITLTTVGEDVPTLRVRVEDMPATLRRVSELATEHGLGLGGIRLGRPDLESLFLDLTGRQIRDGA</sequence>
<keyword evidence="1" id="KW-0547">Nucleotide-binding</keyword>
<dbReference type="PROSITE" id="PS00211">
    <property type="entry name" value="ABC_TRANSPORTER_1"/>
    <property type="match status" value="1"/>
</dbReference>
<evidence type="ECO:0000256" key="2">
    <source>
        <dbReference type="ARBA" id="ARBA00022840"/>
    </source>
</evidence>
<dbReference type="InterPro" id="IPR027417">
    <property type="entry name" value="P-loop_NTPase"/>
</dbReference>
<dbReference type="InterPro" id="IPR017871">
    <property type="entry name" value="ABC_transporter-like_CS"/>
</dbReference>
<keyword evidence="5" id="KW-1185">Reference proteome</keyword>
<evidence type="ECO:0000313" key="5">
    <source>
        <dbReference type="Proteomes" id="UP001500037"/>
    </source>
</evidence>
<evidence type="ECO:0000259" key="3">
    <source>
        <dbReference type="PROSITE" id="PS50893"/>
    </source>
</evidence>
<dbReference type="PANTHER" id="PTHR43582:SF2">
    <property type="entry name" value="LINEARMYCIN RESISTANCE ATP-BINDING PROTEIN LNRL"/>
    <property type="match status" value="1"/>
</dbReference>
<dbReference type="Pfam" id="PF00005">
    <property type="entry name" value="ABC_tran"/>
    <property type="match status" value="1"/>
</dbReference>
<organism evidence="4 5">
    <name type="scientific">Kitasatospora nipponensis</name>
    <dbReference type="NCBI Taxonomy" id="258049"/>
    <lineage>
        <taxon>Bacteria</taxon>
        <taxon>Bacillati</taxon>
        <taxon>Actinomycetota</taxon>
        <taxon>Actinomycetes</taxon>
        <taxon>Kitasatosporales</taxon>
        <taxon>Streptomycetaceae</taxon>
        <taxon>Kitasatospora</taxon>
    </lineage>
</organism>
<dbReference type="GO" id="GO:0005524">
    <property type="term" value="F:ATP binding"/>
    <property type="evidence" value="ECO:0007669"/>
    <property type="project" value="UniProtKB-KW"/>
</dbReference>
<dbReference type="EMBL" id="BAAALF010000092">
    <property type="protein sequence ID" value="GAA1250783.1"/>
    <property type="molecule type" value="Genomic_DNA"/>
</dbReference>
<dbReference type="InterPro" id="IPR003439">
    <property type="entry name" value="ABC_transporter-like_ATP-bd"/>
</dbReference>
<dbReference type="RefSeq" id="WP_344443892.1">
    <property type="nucleotide sequence ID" value="NZ_BAAALF010000092.1"/>
</dbReference>
<protein>
    <submittedName>
        <fullName evidence="4">Linearmycin resistance ATP-binding protein LnrL</fullName>
    </submittedName>
</protein>
<keyword evidence="2 4" id="KW-0067">ATP-binding</keyword>
<gene>
    <name evidence="4" type="primary">lnrL</name>
    <name evidence="4" type="ORF">GCM10009665_46820</name>
</gene>
<proteinExistence type="predicted"/>
<dbReference type="SMART" id="SM00382">
    <property type="entry name" value="AAA"/>
    <property type="match status" value="1"/>
</dbReference>